<gene>
    <name evidence="3" type="ORF">KDA27_25240</name>
</gene>
<keyword evidence="1" id="KW-0732">Signal</keyword>
<organism evidence="3 4">
    <name type="scientific">Eiseniibacteriota bacterium</name>
    <dbReference type="NCBI Taxonomy" id="2212470"/>
    <lineage>
        <taxon>Bacteria</taxon>
        <taxon>Candidatus Eiseniibacteriota</taxon>
    </lineage>
</organism>
<dbReference type="AlphaFoldDB" id="A0A956NJV0"/>
<comment type="caution">
    <text evidence="3">The sequence shown here is derived from an EMBL/GenBank/DDBJ whole genome shotgun (WGS) entry which is preliminary data.</text>
</comment>
<evidence type="ECO:0000256" key="1">
    <source>
        <dbReference type="SAM" id="SignalP"/>
    </source>
</evidence>
<protein>
    <recommendedName>
        <fullName evidence="2">FlgD/Vpr Ig-like domain-containing protein</fullName>
    </recommendedName>
</protein>
<evidence type="ECO:0000313" key="3">
    <source>
        <dbReference type="EMBL" id="MCA9759123.1"/>
    </source>
</evidence>
<evidence type="ECO:0000313" key="4">
    <source>
        <dbReference type="Proteomes" id="UP000739538"/>
    </source>
</evidence>
<dbReference type="Proteomes" id="UP000739538">
    <property type="component" value="Unassembled WGS sequence"/>
</dbReference>
<dbReference type="Gene3D" id="2.60.40.4070">
    <property type="match status" value="1"/>
</dbReference>
<accession>A0A956NJV0</accession>
<dbReference type="InterPro" id="IPR025965">
    <property type="entry name" value="FlgD/Vpr_Ig-like"/>
</dbReference>
<dbReference type="Pfam" id="PF13860">
    <property type="entry name" value="FlgD_ig"/>
    <property type="match status" value="1"/>
</dbReference>
<dbReference type="EMBL" id="JAGQHS010000268">
    <property type="protein sequence ID" value="MCA9759123.1"/>
    <property type="molecule type" value="Genomic_DNA"/>
</dbReference>
<reference evidence="3" key="1">
    <citation type="submission" date="2020-04" db="EMBL/GenBank/DDBJ databases">
        <authorList>
            <person name="Zhang T."/>
        </authorList>
    </citation>
    <scope>NUCLEOTIDE SEQUENCE</scope>
    <source>
        <strain evidence="3">HKST-UBA02</strain>
    </source>
</reference>
<sequence length="308" mass="32485">MRFLVACFSLSTLALWSPSASDAISLNIDFGSSTVPASTYGAAGLPGVWNAVAVLPSSQRQPLVDLAGVDSGARIYMVGADTVLETDDPLTSGDHDAFLDDMLIGFNDPLDVCIWIEGLPSGDYEVLTYALTPSEPDLDSRVRVDDGSPGPVFVGGEWPGFHSENVSYARHLVFVGSNGTIGLHSGEISANIQSGINGIQLRPYSPVDLGDGDMPAIEEGVSRGFVQPNPSALSQRVHFRGLNAGSDVVVRVIDAGGRFVWASKGIVDRSGEFVAEWDGLDSRGMRVPAGTYYATVAGGAPVRIVRLD</sequence>
<feature type="signal peptide" evidence="1">
    <location>
        <begin position="1"/>
        <end position="22"/>
    </location>
</feature>
<evidence type="ECO:0000259" key="2">
    <source>
        <dbReference type="Pfam" id="PF13860"/>
    </source>
</evidence>
<reference evidence="3" key="2">
    <citation type="journal article" date="2021" name="Microbiome">
        <title>Successional dynamics and alternative stable states in a saline activated sludge microbial community over 9 years.</title>
        <authorList>
            <person name="Wang Y."/>
            <person name="Ye J."/>
            <person name="Ju F."/>
            <person name="Liu L."/>
            <person name="Boyd J.A."/>
            <person name="Deng Y."/>
            <person name="Parks D.H."/>
            <person name="Jiang X."/>
            <person name="Yin X."/>
            <person name="Woodcroft B.J."/>
            <person name="Tyson G.W."/>
            <person name="Hugenholtz P."/>
            <person name="Polz M.F."/>
            <person name="Zhang T."/>
        </authorList>
    </citation>
    <scope>NUCLEOTIDE SEQUENCE</scope>
    <source>
        <strain evidence="3">HKST-UBA02</strain>
    </source>
</reference>
<proteinExistence type="predicted"/>
<name>A0A956NJV0_UNCEI</name>
<feature type="domain" description="FlgD/Vpr Ig-like" evidence="2">
    <location>
        <begin position="244"/>
        <end position="297"/>
    </location>
</feature>
<feature type="chain" id="PRO_5036935528" description="FlgD/Vpr Ig-like domain-containing protein" evidence="1">
    <location>
        <begin position="23"/>
        <end position="308"/>
    </location>
</feature>